<gene>
    <name evidence="1" type="ORF">V6N12_074942</name>
</gene>
<feature type="non-terminal residue" evidence="1">
    <location>
        <position position="1"/>
    </location>
</feature>
<keyword evidence="2" id="KW-1185">Reference proteome</keyword>
<reference evidence="1 2" key="1">
    <citation type="journal article" date="2024" name="G3 (Bethesda)">
        <title>Genome assembly of Hibiscus sabdariffa L. provides insights into metabolisms of medicinal natural products.</title>
        <authorList>
            <person name="Kim T."/>
        </authorList>
    </citation>
    <scope>NUCLEOTIDE SEQUENCE [LARGE SCALE GENOMIC DNA]</scope>
    <source>
        <strain evidence="1">TK-2024</strain>
        <tissue evidence="1">Old leaves</tissue>
    </source>
</reference>
<protein>
    <submittedName>
        <fullName evidence="1">Uncharacterized protein</fullName>
    </submittedName>
</protein>
<proteinExistence type="predicted"/>
<comment type="caution">
    <text evidence="1">The sequence shown here is derived from an EMBL/GenBank/DDBJ whole genome shotgun (WGS) entry which is preliminary data.</text>
</comment>
<organism evidence="1 2">
    <name type="scientific">Hibiscus sabdariffa</name>
    <name type="common">roselle</name>
    <dbReference type="NCBI Taxonomy" id="183260"/>
    <lineage>
        <taxon>Eukaryota</taxon>
        <taxon>Viridiplantae</taxon>
        <taxon>Streptophyta</taxon>
        <taxon>Embryophyta</taxon>
        <taxon>Tracheophyta</taxon>
        <taxon>Spermatophyta</taxon>
        <taxon>Magnoliopsida</taxon>
        <taxon>eudicotyledons</taxon>
        <taxon>Gunneridae</taxon>
        <taxon>Pentapetalae</taxon>
        <taxon>rosids</taxon>
        <taxon>malvids</taxon>
        <taxon>Malvales</taxon>
        <taxon>Malvaceae</taxon>
        <taxon>Malvoideae</taxon>
        <taxon>Hibiscus</taxon>
    </lineage>
</organism>
<evidence type="ECO:0000313" key="1">
    <source>
        <dbReference type="EMBL" id="KAK8474255.1"/>
    </source>
</evidence>
<dbReference type="Proteomes" id="UP001472677">
    <property type="component" value="Unassembled WGS sequence"/>
</dbReference>
<accession>A0ABR1Z6H7</accession>
<sequence length="75" mass="8271">APRPLSQTDLERVLDTSRKTGVAADEYSRLSSQLPGWSRQNQSESDDYQVQAAINELSKVVASQIANLHSDPQDT</sequence>
<dbReference type="EMBL" id="JBBPBM010002865">
    <property type="protein sequence ID" value="KAK8474255.1"/>
    <property type="molecule type" value="Genomic_DNA"/>
</dbReference>
<name>A0ABR1Z6H7_9ROSI</name>
<evidence type="ECO:0000313" key="2">
    <source>
        <dbReference type="Proteomes" id="UP001472677"/>
    </source>
</evidence>